<feature type="active site" description="Proton acceptor" evidence="9">
    <location>
        <position position="51"/>
    </location>
</feature>
<dbReference type="UniPathway" id="UPA00035">
    <property type="reaction ID" value="UER00044"/>
</dbReference>
<dbReference type="RefSeq" id="WP_090086045.1">
    <property type="nucleotide sequence ID" value="NZ_FOMR01000009.1"/>
</dbReference>
<proteinExistence type="inferred from homology"/>
<evidence type="ECO:0000256" key="7">
    <source>
        <dbReference type="ARBA" id="ARBA00023239"/>
    </source>
</evidence>
<evidence type="ECO:0000313" key="11">
    <source>
        <dbReference type="EMBL" id="SFE16028.1"/>
    </source>
</evidence>
<dbReference type="SUPFAM" id="SSF51366">
    <property type="entry name" value="Ribulose-phoshate binding barrel"/>
    <property type="match status" value="1"/>
</dbReference>
<keyword evidence="7 9" id="KW-0456">Lyase</keyword>
<dbReference type="STRING" id="640948.SAMN05216238_10953"/>
<evidence type="ECO:0000256" key="2">
    <source>
        <dbReference type="ARBA" id="ARBA00004733"/>
    </source>
</evidence>
<keyword evidence="6 9" id="KW-0057">Aromatic amino acid biosynthesis</keyword>
<protein>
    <recommendedName>
        <fullName evidence="9">Tryptophan synthase alpha chain</fullName>
        <ecNumber evidence="9">4.2.1.20</ecNumber>
    </recommendedName>
</protein>
<keyword evidence="12" id="KW-1185">Reference proteome</keyword>
<comment type="subunit">
    <text evidence="3 9">Tetramer of two alpha and two beta chains.</text>
</comment>
<evidence type="ECO:0000256" key="10">
    <source>
        <dbReference type="RuleBase" id="RU003662"/>
    </source>
</evidence>
<dbReference type="Proteomes" id="UP000199474">
    <property type="component" value="Unassembled WGS sequence"/>
</dbReference>
<dbReference type="EC" id="4.2.1.20" evidence="9"/>
<dbReference type="InterPro" id="IPR002028">
    <property type="entry name" value="Trp_synthase_suA"/>
</dbReference>
<evidence type="ECO:0000313" key="12">
    <source>
        <dbReference type="Proteomes" id="UP000199474"/>
    </source>
</evidence>
<dbReference type="FunFam" id="3.20.20.70:FF:000037">
    <property type="entry name" value="Tryptophan synthase alpha chain"/>
    <property type="match status" value="1"/>
</dbReference>
<evidence type="ECO:0000256" key="1">
    <source>
        <dbReference type="ARBA" id="ARBA00003365"/>
    </source>
</evidence>
<comment type="pathway">
    <text evidence="2 9">Amino-acid biosynthesis; L-tryptophan biosynthesis; L-tryptophan from chorismate: step 5/5.</text>
</comment>
<dbReference type="CDD" id="cd04724">
    <property type="entry name" value="Tryptophan_synthase_alpha"/>
    <property type="match status" value="1"/>
</dbReference>
<comment type="similarity">
    <text evidence="9 10">Belongs to the TrpA family.</text>
</comment>
<evidence type="ECO:0000256" key="8">
    <source>
        <dbReference type="ARBA" id="ARBA00049047"/>
    </source>
</evidence>
<dbReference type="AlphaFoldDB" id="A0A1I1YAJ6"/>
<keyword evidence="5 9" id="KW-0822">Tryptophan biosynthesis</keyword>
<accession>A0A1I1YAJ6</accession>
<evidence type="ECO:0000256" key="6">
    <source>
        <dbReference type="ARBA" id="ARBA00023141"/>
    </source>
</evidence>
<dbReference type="PANTHER" id="PTHR43406:SF1">
    <property type="entry name" value="TRYPTOPHAN SYNTHASE ALPHA CHAIN, CHLOROPLASTIC"/>
    <property type="match status" value="1"/>
</dbReference>
<sequence length="267" mass="28911">MRNQFLDKALEAKRSAGKNIVVPYIMAGDGGLDILEERLSFLEECGAAAVELGIPFSDPTADGPTIQDAGQRALKNGTTLQGVLEALETFKEKRAIPVILMTYINPIFTYGPEKFAAACVQSGVSGVIIPDLPLEEEHLITDFLEKQSISVIRLAAMTSPDERLSEIARRTEGFLYAVSVKGTTGARTTHGDDVKTYLQKLQGLTDTPVLAGFGISSAEQARELSESCGGVIIGSRIVDWFHNRQTDDIKQLIQNSTNQNTASTSTF</sequence>
<dbReference type="InterPro" id="IPR013785">
    <property type="entry name" value="Aldolase_TIM"/>
</dbReference>
<dbReference type="Gene3D" id="3.20.20.70">
    <property type="entry name" value="Aldolase class I"/>
    <property type="match status" value="1"/>
</dbReference>
<dbReference type="GO" id="GO:0005829">
    <property type="term" value="C:cytosol"/>
    <property type="evidence" value="ECO:0007669"/>
    <property type="project" value="TreeGrafter"/>
</dbReference>
<feature type="active site" description="Proton acceptor" evidence="9">
    <location>
        <position position="62"/>
    </location>
</feature>
<dbReference type="HAMAP" id="MF_00131">
    <property type="entry name" value="Trp_synth_alpha"/>
    <property type="match status" value="1"/>
</dbReference>
<gene>
    <name evidence="9" type="primary">trpA</name>
    <name evidence="11" type="ORF">SAMN05216238_10953</name>
</gene>
<dbReference type="InterPro" id="IPR011060">
    <property type="entry name" value="RibuloseP-bd_barrel"/>
</dbReference>
<evidence type="ECO:0000256" key="9">
    <source>
        <dbReference type="HAMAP-Rule" id="MF_00131"/>
    </source>
</evidence>
<evidence type="ECO:0000256" key="5">
    <source>
        <dbReference type="ARBA" id="ARBA00022822"/>
    </source>
</evidence>
<comment type="function">
    <text evidence="1 9">The alpha subunit is responsible for the aldol cleavage of indoleglycerol phosphate to indole and glyceraldehyde 3-phosphate.</text>
</comment>
<dbReference type="EMBL" id="FOMR01000009">
    <property type="protein sequence ID" value="SFE16028.1"/>
    <property type="molecule type" value="Genomic_DNA"/>
</dbReference>
<keyword evidence="4 9" id="KW-0028">Amino-acid biosynthesis</keyword>
<dbReference type="Pfam" id="PF00290">
    <property type="entry name" value="Trp_syntA"/>
    <property type="match status" value="1"/>
</dbReference>
<dbReference type="GO" id="GO:0004834">
    <property type="term" value="F:tryptophan synthase activity"/>
    <property type="evidence" value="ECO:0007669"/>
    <property type="project" value="UniProtKB-UniRule"/>
</dbReference>
<organism evidence="11 12">
    <name type="scientific">Lentibacillus persicus</name>
    <dbReference type="NCBI Taxonomy" id="640948"/>
    <lineage>
        <taxon>Bacteria</taxon>
        <taxon>Bacillati</taxon>
        <taxon>Bacillota</taxon>
        <taxon>Bacilli</taxon>
        <taxon>Bacillales</taxon>
        <taxon>Bacillaceae</taxon>
        <taxon>Lentibacillus</taxon>
    </lineage>
</organism>
<evidence type="ECO:0000256" key="3">
    <source>
        <dbReference type="ARBA" id="ARBA00011270"/>
    </source>
</evidence>
<comment type="catalytic activity">
    <reaction evidence="8 9">
        <text>(1S,2R)-1-C-(indol-3-yl)glycerol 3-phosphate + L-serine = D-glyceraldehyde 3-phosphate + L-tryptophan + H2O</text>
        <dbReference type="Rhea" id="RHEA:10532"/>
        <dbReference type="ChEBI" id="CHEBI:15377"/>
        <dbReference type="ChEBI" id="CHEBI:33384"/>
        <dbReference type="ChEBI" id="CHEBI:57912"/>
        <dbReference type="ChEBI" id="CHEBI:58866"/>
        <dbReference type="ChEBI" id="CHEBI:59776"/>
        <dbReference type="EC" id="4.2.1.20"/>
    </reaction>
</comment>
<name>A0A1I1YAJ6_9BACI</name>
<reference evidence="12" key="1">
    <citation type="submission" date="2016-10" db="EMBL/GenBank/DDBJ databases">
        <authorList>
            <person name="Varghese N."/>
            <person name="Submissions S."/>
        </authorList>
    </citation>
    <scope>NUCLEOTIDE SEQUENCE [LARGE SCALE GENOMIC DNA]</scope>
    <source>
        <strain evidence="12">DSM 22530</strain>
    </source>
</reference>
<evidence type="ECO:0000256" key="4">
    <source>
        <dbReference type="ARBA" id="ARBA00022605"/>
    </source>
</evidence>
<dbReference type="NCBIfam" id="TIGR00262">
    <property type="entry name" value="trpA"/>
    <property type="match status" value="1"/>
</dbReference>
<dbReference type="PANTHER" id="PTHR43406">
    <property type="entry name" value="TRYPTOPHAN SYNTHASE, ALPHA CHAIN"/>
    <property type="match status" value="1"/>
</dbReference>
<dbReference type="OrthoDB" id="9804578at2"/>